<evidence type="ECO:0000256" key="1">
    <source>
        <dbReference type="ARBA" id="ARBA00005474"/>
    </source>
</evidence>
<dbReference type="eggNOG" id="ENOG502QR68">
    <property type="taxonomic scope" value="Eukaryota"/>
</dbReference>
<feature type="compositionally biased region" description="Low complexity" evidence="2">
    <location>
        <begin position="203"/>
        <end position="222"/>
    </location>
</feature>
<dbReference type="Proteomes" id="UP000087171">
    <property type="component" value="Chromosome Ca3"/>
</dbReference>
<feature type="compositionally biased region" description="Polar residues" evidence="2">
    <location>
        <begin position="192"/>
        <end position="202"/>
    </location>
</feature>
<proteinExistence type="inferred from homology"/>
<name>A0A1S2XR25_CICAR</name>
<dbReference type="PaxDb" id="3827-XP_004492639.1"/>
<dbReference type="STRING" id="3827.A0A1S2XR25"/>
<comment type="similarity">
    <text evidence="1">Belongs to the LOB domain-containing protein family.</text>
</comment>
<dbReference type="Pfam" id="PF03195">
    <property type="entry name" value="LOB"/>
    <property type="match status" value="1"/>
</dbReference>
<evidence type="ECO:0000256" key="2">
    <source>
        <dbReference type="SAM" id="MobiDB-lite"/>
    </source>
</evidence>
<dbReference type="PROSITE" id="PS50891">
    <property type="entry name" value="LOB"/>
    <property type="match status" value="1"/>
</dbReference>
<dbReference type="InterPro" id="IPR004883">
    <property type="entry name" value="LOB"/>
</dbReference>
<dbReference type="AlphaFoldDB" id="A0A1S2XR25"/>
<dbReference type="PANTHER" id="PTHR31529:SF28">
    <property type="entry name" value="LOB DOMAIN-CONTAINING PROTEIN 19"/>
    <property type="match status" value="1"/>
</dbReference>
<evidence type="ECO:0000259" key="3">
    <source>
        <dbReference type="PROSITE" id="PS50891"/>
    </source>
</evidence>
<protein>
    <submittedName>
        <fullName evidence="5">LOB domain-containing protein 18</fullName>
    </submittedName>
</protein>
<gene>
    <name evidence="5" type="primary">LOC101500615</name>
</gene>
<keyword evidence="4" id="KW-1185">Reference proteome</keyword>
<dbReference type="RefSeq" id="XP_004492639.1">
    <property type="nucleotide sequence ID" value="XM_004492582.3"/>
</dbReference>
<reference evidence="5" key="2">
    <citation type="submission" date="2025-08" db="UniProtKB">
        <authorList>
            <consortium name="RefSeq"/>
        </authorList>
    </citation>
    <scope>IDENTIFICATION</scope>
    <source>
        <tissue evidence="5">Etiolated seedlings</tissue>
    </source>
</reference>
<sequence length="222" mass="23371">MSLTSSGGGGGSGSGSPCGACKFLRRKCVQGCIFAPYFDAEHGTTHFAAVHKVFGASNVSKLLLGIPINKRLDAAISLCYEAQTRLRDPVYGCVGHIFTLQQQVMSLQAEINYLQSHLTSTELTQPLLLPPPQAATAPAVFSLADLPSATAATMPVTYDMSTLFDPLGQPSLPMQQQRPNIDPRQYLAAHGPTSTTNAGQHGSSSVPSSDASSSLSLSKFSK</sequence>
<dbReference type="PANTHER" id="PTHR31529">
    <property type="entry name" value="LOB DOMAIN CONTAINING PROTEIN"/>
    <property type="match status" value="1"/>
</dbReference>
<reference evidence="4" key="1">
    <citation type="journal article" date="2013" name="Nat. Biotechnol.">
        <title>Draft genome sequence of chickpea (Cicer arietinum) provides a resource for trait improvement.</title>
        <authorList>
            <person name="Varshney R.K."/>
            <person name="Song C."/>
            <person name="Saxena R.K."/>
            <person name="Azam S."/>
            <person name="Yu S."/>
            <person name="Sharpe A.G."/>
            <person name="Cannon S."/>
            <person name="Baek J."/>
            <person name="Rosen B.D."/>
            <person name="Tar'an B."/>
            <person name="Millan T."/>
            <person name="Zhang X."/>
            <person name="Ramsay L.D."/>
            <person name="Iwata A."/>
            <person name="Wang Y."/>
            <person name="Nelson W."/>
            <person name="Farmer A.D."/>
            <person name="Gaur P.M."/>
            <person name="Soderlund C."/>
            <person name="Penmetsa R.V."/>
            <person name="Xu C."/>
            <person name="Bharti A.K."/>
            <person name="He W."/>
            <person name="Winter P."/>
            <person name="Zhao S."/>
            <person name="Hane J.K."/>
            <person name="Carrasquilla-Garcia N."/>
            <person name="Condie J.A."/>
            <person name="Upadhyaya H.D."/>
            <person name="Luo M.C."/>
            <person name="Thudi M."/>
            <person name="Gowda C.L."/>
            <person name="Singh N.P."/>
            <person name="Lichtenzveig J."/>
            <person name="Gali K.K."/>
            <person name="Rubio J."/>
            <person name="Nadarajan N."/>
            <person name="Dolezel J."/>
            <person name="Bansal K.C."/>
            <person name="Xu X."/>
            <person name="Edwards D."/>
            <person name="Zhang G."/>
            <person name="Kahl G."/>
            <person name="Gil J."/>
            <person name="Singh K.B."/>
            <person name="Datta S.K."/>
            <person name="Jackson S.A."/>
            <person name="Wang J."/>
            <person name="Cook D.R."/>
        </authorList>
    </citation>
    <scope>NUCLEOTIDE SEQUENCE [LARGE SCALE GENOMIC DNA]</scope>
    <source>
        <strain evidence="4">cv. CDC Frontier</strain>
    </source>
</reference>
<accession>A0A1S2XR25</accession>
<feature type="region of interest" description="Disordered" evidence="2">
    <location>
        <begin position="168"/>
        <end position="222"/>
    </location>
</feature>
<dbReference type="KEGG" id="cam:101500615"/>
<evidence type="ECO:0000313" key="4">
    <source>
        <dbReference type="Proteomes" id="UP000087171"/>
    </source>
</evidence>
<dbReference type="GO" id="GO:0005634">
    <property type="term" value="C:nucleus"/>
    <property type="evidence" value="ECO:0007669"/>
    <property type="project" value="TreeGrafter"/>
</dbReference>
<dbReference type="GO" id="GO:0045893">
    <property type="term" value="P:positive regulation of DNA-templated transcription"/>
    <property type="evidence" value="ECO:0007669"/>
    <property type="project" value="TreeGrafter"/>
</dbReference>
<dbReference type="GO" id="GO:0009755">
    <property type="term" value="P:hormone-mediated signaling pathway"/>
    <property type="evidence" value="ECO:0007669"/>
    <property type="project" value="TreeGrafter"/>
</dbReference>
<feature type="domain" description="LOB" evidence="3">
    <location>
        <begin position="16"/>
        <end position="118"/>
    </location>
</feature>
<dbReference type="GeneID" id="101500615"/>
<evidence type="ECO:0000313" key="5">
    <source>
        <dbReference type="RefSeq" id="XP_004492639.1"/>
    </source>
</evidence>
<dbReference type="OrthoDB" id="1903788at2759"/>
<organism evidence="4 5">
    <name type="scientific">Cicer arietinum</name>
    <name type="common">Chickpea</name>
    <name type="synonym">Garbanzo</name>
    <dbReference type="NCBI Taxonomy" id="3827"/>
    <lineage>
        <taxon>Eukaryota</taxon>
        <taxon>Viridiplantae</taxon>
        <taxon>Streptophyta</taxon>
        <taxon>Embryophyta</taxon>
        <taxon>Tracheophyta</taxon>
        <taxon>Spermatophyta</taxon>
        <taxon>Magnoliopsida</taxon>
        <taxon>eudicotyledons</taxon>
        <taxon>Gunneridae</taxon>
        <taxon>Pentapetalae</taxon>
        <taxon>rosids</taxon>
        <taxon>fabids</taxon>
        <taxon>Fabales</taxon>
        <taxon>Fabaceae</taxon>
        <taxon>Papilionoideae</taxon>
        <taxon>50 kb inversion clade</taxon>
        <taxon>NPAAA clade</taxon>
        <taxon>Hologalegina</taxon>
        <taxon>IRL clade</taxon>
        <taxon>Cicereae</taxon>
        <taxon>Cicer</taxon>
    </lineage>
</organism>